<dbReference type="Gene3D" id="2.60.120.1440">
    <property type="match status" value="1"/>
</dbReference>
<dbReference type="PANTHER" id="PTHR30273">
    <property type="entry name" value="PERIPLASMIC SIGNAL SENSOR AND SIGMA FACTOR ACTIVATOR FECR-RELATED"/>
    <property type="match status" value="1"/>
</dbReference>
<dbReference type="InterPro" id="IPR006860">
    <property type="entry name" value="FecR"/>
</dbReference>
<feature type="domain" description="Protein FecR C-terminal" evidence="2">
    <location>
        <begin position="289"/>
        <end position="356"/>
    </location>
</feature>
<organism evidence="3 4">
    <name type="scientific">Larkinella knui</name>
    <dbReference type="NCBI Taxonomy" id="2025310"/>
    <lineage>
        <taxon>Bacteria</taxon>
        <taxon>Pseudomonadati</taxon>
        <taxon>Bacteroidota</taxon>
        <taxon>Cytophagia</taxon>
        <taxon>Cytophagales</taxon>
        <taxon>Spirosomataceae</taxon>
        <taxon>Larkinella</taxon>
    </lineage>
</organism>
<dbReference type="GO" id="GO:0016989">
    <property type="term" value="F:sigma factor antagonist activity"/>
    <property type="evidence" value="ECO:0007669"/>
    <property type="project" value="TreeGrafter"/>
</dbReference>
<dbReference type="InterPro" id="IPR032508">
    <property type="entry name" value="FecR_C"/>
</dbReference>
<dbReference type="PIRSF" id="PIRSF018266">
    <property type="entry name" value="FecR"/>
    <property type="match status" value="1"/>
</dbReference>
<accession>A0A3P1CKS5</accession>
<evidence type="ECO:0000259" key="2">
    <source>
        <dbReference type="Pfam" id="PF16344"/>
    </source>
</evidence>
<dbReference type="PANTHER" id="PTHR30273:SF2">
    <property type="entry name" value="PROTEIN FECR"/>
    <property type="match status" value="1"/>
</dbReference>
<evidence type="ECO:0000313" key="4">
    <source>
        <dbReference type="Proteomes" id="UP000274271"/>
    </source>
</evidence>
<name>A0A3P1CKS5_9BACT</name>
<sequence length="362" mass="41022">MDYIHYSAEDFIVDDYFRKWVNGQLPQEDTFWPEWVRHHPEKEALISQAKFVLKALEMKHIPITDAKVSDKVRQMLEETDAQLTVERSFWATNWWKLAAAVVLVLGISGYFLNQKLLNPTRYDELVMAQANPTIEKVNNSNQPIKISLSDGSIITLQPKSKLSYPETFAKEARTVFLSGEGFFDIAKNPRKPFLVYANELVTKVLGTSFSIRAFEKDKDVVVKVFTGKVSVLSGKEAVHTASQPFSQTDGVILMPNQMVIYERTPDKLTKTLVENPKMIVPQPIDSNPFNFQNTPVSQTFEVLEKGYGVPILYDEEVLKNCTVTAPLGSESLYEKLDIICKVIRATYEVVDAQIIITSKGCK</sequence>
<dbReference type="EMBL" id="RQJP01000003">
    <property type="protein sequence ID" value="RRB13859.1"/>
    <property type="molecule type" value="Genomic_DNA"/>
</dbReference>
<evidence type="ECO:0000259" key="1">
    <source>
        <dbReference type="Pfam" id="PF04773"/>
    </source>
</evidence>
<dbReference type="Pfam" id="PF16344">
    <property type="entry name" value="FecR_C"/>
    <property type="match status" value="1"/>
</dbReference>
<dbReference type="Proteomes" id="UP000274271">
    <property type="component" value="Unassembled WGS sequence"/>
</dbReference>
<dbReference type="RefSeq" id="WP_124907756.1">
    <property type="nucleotide sequence ID" value="NZ_RQJP01000003.1"/>
</dbReference>
<evidence type="ECO:0000313" key="3">
    <source>
        <dbReference type="EMBL" id="RRB13859.1"/>
    </source>
</evidence>
<dbReference type="Gene3D" id="3.55.50.30">
    <property type="match status" value="1"/>
</dbReference>
<dbReference type="InterPro" id="IPR012373">
    <property type="entry name" value="Ferrdict_sens_TM"/>
</dbReference>
<gene>
    <name evidence="3" type="ORF">EHT87_16510</name>
</gene>
<reference evidence="3 4" key="1">
    <citation type="submission" date="2018-11" db="EMBL/GenBank/DDBJ databases">
        <authorList>
            <person name="Zhou Z."/>
            <person name="Wang G."/>
        </authorList>
    </citation>
    <scope>NUCLEOTIDE SEQUENCE [LARGE SCALE GENOMIC DNA]</scope>
    <source>
        <strain evidence="3 4">KCTC42998</strain>
    </source>
</reference>
<proteinExistence type="predicted"/>
<protein>
    <submittedName>
        <fullName evidence="3">FecR family protein</fullName>
    </submittedName>
</protein>
<dbReference type="AlphaFoldDB" id="A0A3P1CKS5"/>
<keyword evidence="4" id="KW-1185">Reference proteome</keyword>
<feature type="domain" description="FecR protein" evidence="1">
    <location>
        <begin position="141"/>
        <end position="229"/>
    </location>
</feature>
<dbReference type="Pfam" id="PF04773">
    <property type="entry name" value="FecR"/>
    <property type="match status" value="1"/>
</dbReference>
<dbReference type="OrthoDB" id="645173at2"/>
<comment type="caution">
    <text evidence="3">The sequence shown here is derived from an EMBL/GenBank/DDBJ whole genome shotgun (WGS) entry which is preliminary data.</text>
</comment>